<feature type="region of interest" description="Disordered" evidence="1">
    <location>
        <begin position="334"/>
        <end position="373"/>
    </location>
</feature>
<protein>
    <submittedName>
        <fullName evidence="3">Uncharacterized protein</fullName>
    </submittedName>
</protein>
<sequence>MTRRLPIVLAGVLLGGALTIAGPAQPADAAPPDGTIVYIQDHNVWLAKLDGSGRHQVTHGGSAAAPYAGPSMSDQGLIAVQRGSSIEVLQQNGAVVNRLSPPSSFIEGSCSTMSVTPALEPTISPDGSRIAYYQVRLSNCAGSLKTDALSTVVDTLPTGPGTYEVVIGSSPAWVSNERLVLRQGSTIALFPLGYGDPDGVAWFTSTEVCAGCYNDLLDPATSRDGTLVAVGIDAVWDDATDQSLGYLGVLPTSGDPRSATPPPPPGEGCFGAAAEPRPDDGPILDSITISADGSAIVYREGADIWVNTVAIGDCAASTGTKVITGASDPYWSPAPIAPPAVPGGTGPGGKGPGGAGSGQPTVPAGTSTVTLPGGRTVQMFDDRAFKAKKFKARKGARYAKRTAMVTRAHRATLTRSGVPGGKLSLVASKGPRHGTVAVFYGKNKLRTVKLSAPKVRHQRLIRLGSVPATKKATVRIQVTSRGRTVIIDGLAIG</sequence>
<evidence type="ECO:0000313" key="3">
    <source>
        <dbReference type="EMBL" id="MBB3043477.1"/>
    </source>
</evidence>
<comment type="caution">
    <text evidence="3">The sequence shown here is derived from an EMBL/GenBank/DDBJ whole genome shotgun (WGS) entry which is preliminary data.</text>
</comment>
<feature type="region of interest" description="Disordered" evidence="1">
    <location>
        <begin position="250"/>
        <end position="277"/>
    </location>
</feature>
<feature type="signal peptide" evidence="2">
    <location>
        <begin position="1"/>
        <end position="29"/>
    </location>
</feature>
<feature type="compositionally biased region" description="Gly residues" evidence="1">
    <location>
        <begin position="343"/>
        <end position="357"/>
    </location>
</feature>
<dbReference type="InterPro" id="IPR011042">
    <property type="entry name" value="6-blade_b-propeller_TolB-like"/>
</dbReference>
<dbReference type="Gene3D" id="2.120.10.30">
    <property type="entry name" value="TolB, C-terminal domain"/>
    <property type="match status" value="1"/>
</dbReference>
<evidence type="ECO:0000313" key="4">
    <source>
        <dbReference type="Proteomes" id="UP000589626"/>
    </source>
</evidence>
<evidence type="ECO:0000256" key="2">
    <source>
        <dbReference type="SAM" id="SignalP"/>
    </source>
</evidence>
<evidence type="ECO:0000256" key="1">
    <source>
        <dbReference type="SAM" id="MobiDB-lite"/>
    </source>
</evidence>
<name>A0A7W4VXA5_9ACTN</name>
<keyword evidence="4" id="KW-1185">Reference proteome</keyword>
<dbReference type="EMBL" id="JACHWR010000002">
    <property type="protein sequence ID" value="MBB3043477.1"/>
    <property type="molecule type" value="Genomic_DNA"/>
</dbReference>
<proteinExistence type="predicted"/>
<gene>
    <name evidence="3" type="ORF">FHU40_003295</name>
</gene>
<dbReference type="AlphaFoldDB" id="A0A7W4VXA5"/>
<keyword evidence="2" id="KW-0732">Signal</keyword>
<organism evidence="3 4">
    <name type="scientific">Nocardioides soli</name>
    <dbReference type="NCBI Taxonomy" id="1036020"/>
    <lineage>
        <taxon>Bacteria</taxon>
        <taxon>Bacillati</taxon>
        <taxon>Actinomycetota</taxon>
        <taxon>Actinomycetes</taxon>
        <taxon>Propionibacteriales</taxon>
        <taxon>Nocardioidaceae</taxon>
        <taxon>Nocardioides</taxon>
    </lineage>
</organism>
<feature type="chain" id="PRO_5030668495" evidence="2">
    <location>
        <begin position="30"/>
        <end position="493"/>
    </location>
</feature>
<reference evidence="3 4" key="1">
    <citation type="submission" date="2020-08" db="EMBL/GenBank/DDBJ databases">
        <title>Sequencing the genomes of 1000 actinobacteria strains.</title>
        <authorList>
            <person name="Klenk H.-P."/>
        </authorList>
    </citation>
    <scope>NUCLEOTIDE SEQUENCE [LARGE SCALE GENOMIC DNA]</scope>
    <source>
        <strain evidence="3 4">DSM 105498</strain>
    </source>
</reference>
<accession>A0A7W4VXA5</accession>
<dbReference type="RefSeq" id="WP_183593296.1">
    <property type="nucleotide sequence ID" value="NZ_JACHWR010000002.1"/>
</dbReference>
<dbReference type="Proteomes" id="UP000589626">
    <property type="component" value="Unassembled WGS sequence"/>
</dbReference>